<reference evidence="5 6" key="1">
    <citation type="submission" date="2019-03" db="EMBL/GenBank/DDBJ databases">
        <title>Genomic Encyclopedia of Type Strains, Phase IV (KMG-IV): sequencing the most valuable type-strain genomes for metagenomic binning, comparative biology and taxonomic classification.</title>
        <authorList>
            <person name="Goeker M."/>
        </authorList>
    </citation>
    <scope>NUCLEOTIDE SEQUENCE [LARGE SCALE GENOMIC DNA]</scope>
    <source>
        <strain evidence="5 6">DSM 28697</strain>
    </source>
</reference>
<accession>A0A4R6UCS7</accession>
<proteinExistence type="inferred from homology"/>
<dbReference type="Pfam" id="PF04616">
    <property type="entry name" value="Glyco_hydro_43"/>
    <property type="match status" value="1"/>
</dbReference>
<name>A0A4R6UCS7_9BACI</name>
<dbReference type="InterPro" id="IPR006710">
    <property type="entry name" value="Glyco_hydro_43"/>
</dbReference>
<evidence type="ECO:0000256" key="4">
    <source>
        <dbReference type="RuleBase" id="RU361187"/>
    </source>
</evidence>
<dbReference type="EMBL" id="SNYJ01000005">
    <property type="protein sequence ID" value="TDQ40894.1"/>
    <property type="molecule type" value="Genomic_DNA"/>
</dbReference>
<dbReference type="InterPro" id="IPR023296">
    <property type="entry name" value="Glyco_hydro_beta-prop_sf"/>
</dbReference>
<dbReference type="GO" id="GO:0005975">
    <property type="term" value="P:carbohydrate metabolic process"/>
    <property type="evidence" value="ECO:0007669"/>
    <property type="project" value="InterPro"/>
</dbReference>
<dbReference type="GO" id="GO:0004553">
    <property type="term" value="F:hydrolase activity, hydrolyzing O-glycosyl compounds"/>
    <property type="evidence" value="ECO:0007669"/>
    <property type="project" value="InterPro"/>
</dbReference>
<organism evidence="5 6">
    <name type="scientific">Aureibacillus halotolerans</name>
    <dbReference type="NCBI Taxonomy" id="1508390"/>
    <lineage>
        <taxon>Bacteria</taxon>
        <taxon>Bacillati</taxon>
        <taxon>Bacillota</taxon>
        <taxon>Bacilli</taxon>
        <taxon>Bacillales</taxon>
        <taxon>Bacillaceae</taxon>
        <taxon>Aureibacillus</taxon>
    </lineage>
</organism>
<sequence length="305" mass="34903">MSEERTAFFRDPVHDGAADPTIIFNEQEKQWWMVYTNRRADAPGAGVSWVHGTDLGAASSKDGVHWTYRGVLQGLAVEPGRNTFWAPEIIRHEGIYHMYVSYIQGVPDEWAGHLRQILHYTSANLWDWTYQSTLELSSEKVIDAAIATLPDGRFRMWYKDEVNHSHTYAADSTDLYSWKVVGPVITEFPHEGANVFVWKESYWLIVDSWAGQVMYKSEDGEAWEKQTTILTENGVLEDDQGPGLHADVLVHEGRAIIYYFTHPSWRRGLSQNTYETRRSSILAAELVLTHGKLTCPRQTNIRVLT</sequence>
<keyword evidence="2 4" id="KW-0378">Hydrolase</keyword>
<evidence type="ECO:0000256" key="1">
    <source>
        <dbReference type="ARBA" id="ARBA00009865"/>
    </source>
</evidence>
<gene>
    <name evidence="5" type="ORF">EV213_105240</name>
</gene>
<dbReference type="Gene3D" id="2.115.10.20">
    <property type="entry name" value="Glycosyl hydrolase domain, family 43"/>
    <property type="match status" value="1"/>
</dbReference>
<evidence type="ECO:0000313" key="6">
    <source>
        <dbReference type="Proteomes" id="UP000295632"/>
    </source>
</evidence>
<keyword evidence="3 4" id="KW-0326">Glycosidase</keyword>
<comment type="caution">
    <text evidence="5">The sequence shown here is derived from an EMBL/GenBank/DDBJ whole genome shotgun (WGS) entry which is preliminary data.</text>
</comment>
<evidence type="ECO:0000313" key="5">
    <source>
        <dbReference type="EMBL" id="TDQ40894.1"/>
    </source>
</evidence>
<protein>
    <submittedName>
        <fullName evidence="5">Glycosyl hydrolase family 43</fullName>
    </submittedName>
</protein>
<dbReference type="AlphaFoldDB" id="A0A4R6UCS7"/>
<keyword evidence="6" id="KW-1185">Reference proteome</keyword>
<dbReference type="Proteomes" id="UP000295632">
    <property type="component" value="Unassembled WGS sequence"/>
</dbReference>
<comment type="similarity">
    <text evidence="1 4">Belongs to the glycosyl hydrolase 43 family.</text>
</comment>
<dbReference type="CDD" id="cd08984">
    <property type="entry name" value="GH43-like"/>
    <property type="match status" value="1"/>
</dbReference>
<evidence type="ECO:0000256" key="3">
    <source>
        <dbReference type="ARBA" id="ARBA00023295"/>
    </source>
</evidence>
<dbReference type="SUPFAM" id="SSF75005">
    <property type="entry name" value="Arabinanase/levansucrase/invertase"/>
    <property type="match status" value="1"/>
</dbReference>
<dbReference type="RefSeq" id="WP_133580077.1">
    <property type="nucleotide sequence ID" value="NZ_SNYJ01000005.1"/>
</dbReference>
<dbReference type="OrthoDB" id="9759709at2"/>
<evidence type="ECO:0000256" key="2">
    <source>
        <dbReference type="ARBA" id="ARBA00022801"/>
    </source>
</evidence>